<dbReference type="AlphaFoldDB" id="A0A2U2H9T3"/>
<feature type="region of interest" description="Disordered" evidence="1">
    <location>
        <begin position="51"/>
        <end position="211"/>
    </location>
</feature>
<proteinExistence type="predicted"/>
<feature type="compositionally biased region" description="Low complexity" evidence="1">
    <location>
        <begin position="172"/>
        <end position="182"/>
    </location>
</feature>
<dbReference type="Proteomes" id="UP000241421">
    <property type="component" value="Unassembled WGS sequence"/>
</dbReference>
<evidence type="ECO:0000256" key="1">
    <source>
        <dbReference type="SAM" id="MobiDB-lite"/>
    </source>
</evidence>
<feature type="compositionally biased region" description="Low complexity" evidence="1">
    <location>
        <begin position="201"/>
        <end position="211"/>
    </location>
</feature>
<evidence type="ECO:0000313" key="4">
    <source>
        <dbReference type="Proteomes" id="UP000241421"/>
    </source>
</evidence>
<gene>
    <name evidence="3" type="ORF">C7C56_027085</name>
</gene>
<protein>
    <submittedName>
        <fullName evidence="3">Uncharacterized protein</fullName>
    </submittedName>
</protein>
<feature type="compositionally biased region" description="Pro residues" evidence="1">
    <location>
        <begin position="59"/>
        <end position="73"/>
    </location>
</feature>
<evidence type="ECO:0000256" key="2">
    <source>
        <dbReference type="SAM" id="Phobius"/>
    </source>
</evidence>
<dbReference type="EMBL" id="PXWF02000341">
    <property type="protein sequence ID" value="PWF39399.1"/>
    <property type="molecule type" value="Genomic_DNA"/>
</dbReference>
<keyword evidence="2" id="KW-1133">Transmembrane helix</keyword>
<feature type="transmembrane region" description="Helical" evidence="2">
    <location>
        <begin position="20"/>
        <end position="40"/>
    </location>
</feature>
<organism evidence="3 4">
    <name type="scientific">Massilia glaciei</name>
    <dbReference type="NCBI Taxonomy" id="1524097"/>
    <lineage>
        <taxon>Bacteria</taxon>
        <taxon>Pseudomonadati</taxon>
        <taxon>Pseudomonadota</taxon>
        <taxon>Betaproteobacteria</taxon>
        <taxon>Burkholderiales</taxon>
        <taxon>Oxalobacteraceae</taxon>
        <taxon>Telluria group</taxon>
        <taxon>Massilia</taxon>
    </lineage>
</organism>
<keyword evidence="4" id="KW-1185">Reference proteome</keyword>
<accession>A0A2U2H9T3</accession>
<comment type="caution">
    <text evidence="3">The sequence shown here is derived from an EMBL/GenBank/DDBJ whole genome shotgun (WGS) entry which is preliminary data.</text>
</comment>
<name>A0A2U2H9T3_9BURK</name>
<sequence length="275" mass="27754">MSSLDGNAGPGRPKGRKGRWIFATVAAVTICAGALAWVVVDTENENALLTEQSAVAPAQPAPASAPAPAPGPEPEPEVSAAVILDVAPDAPAIGGPEKNIPEGPALAPRAPSLAPDPLPKLLLVAPAPAPKPPQLVQETRRKPERVKKTPPNKSGRPVLAKKAPQRARKPAADSAADNAANKAADKAADNAANKAADKAADNAANKAADNAANKAADNDVILLAALVSHGNRQSAAARKLKQCGPKGSAKAAECRARLCAGSARNEAACKAVNKP</sequence>
<feature type="compositionally biased region" description="Low complexity" evidence="1">
    <location>
        <begin position="104"/>
        <end position="126"/>
    </location>
</feature>
<keyword evidence="2" id="KW-0472">Membrane</keyword>
<evidence type="ECO:0000313" key="3">
    <source>
        <dbReference type="EMBL" id="PWF39399.1"/>
    </source>
</evidence>
<reference evidence="3 4" key="1">
    <citation type="submission" date="2018-04" db="EMBL/GenBank/DDBJ databases">
        <title>Massilia violaceinigra sp. nov., a novel purple-pigmented bacterium isolated from Tianshan glacier, Xinjiang, China.</title>
        <authorList>
            <person name="Wang H."/>
        </authorList>
    </citation>
    <scope>NUCLEOTIDE SEQUENCE [LARGE SCALE GENOMIC DNA]</scope>
    <source>
        <strain evidence="3 4">B448-2</strain>
    </source>
</reference>
<keyword evidence="2" id="KW-0812">Transmembrane</keyword>